<evidence type="ECO:0000256" key="1">
    <source>
        <dbReference type="SAM" id="MobiDB-lite"/>
    </source>
</evidence>
<protein>
    <submittedName>
        <fullName evidence="2">Uncharacterized protein</fullName>
    </submittedName>
</protein>
<feature type="compositionally biased region" description="Polar residues" evidence="1">
    <location>
        <begin position="60"/>
        <end position="76"/>
    </location>
</feature>
<sequence length="172" mass="18747">MSALTIDEVVQIDDATVRSPPALLGRPASSLLTLLSLASPPSTAPRLDERNLPPHLAYSTPLSPNYKGTGTSSLRSPRSFRRTPDLLYHLVPNPPCLPSRPQHPRLLPRGSQDPQGQLHTALQRRSSAVFLASQQVVRCQERQGSFSPSNVSRGNGSSSRNPVQDKTEDIKQ</sequence>
<accession>A0A8S8ZU58</accession>
<reference evidence="2 3" key="1">
    <citation type="submission" date="2017-07" db="EMBL/GenBank/DDBJ databases">
        <title>Genome sequence of the Sordaria macrospora wild type strain R19027.</title>
        <authorList>
            <person name="Nowrousian M."/>
            <person name="Teichert I."/>
            <person name="Kueck U."/>
        </authorList>
    </citation>
    <scope>NUCLEOTIDE SEQUENCE [LARGE SCALE GENOMIC DNA]</scope>
    <source>
        <strain evidence="2 3">R19027</strain>
        <tissue evidence="2">Mycelium</tissue>
    </source>
</reference>
<feature type="compositionally biased region" description="Low complexity" evidence="1">
    <location>
        <begin position="147"/>
        <end position="162"/>
    </location>
</feature>
<feature type="region of interest" description="Disordered" evidence="1">
    <location>
        <begin position="57"/>
        <end position="122"/>
    </location>
</feature>
<feature type="compositionally biased region" description="Polar residues" evidence="1">
    <location>
        <begin position="112"/>
        <end position="122"/>
    </location>
</feature>
<dbReference type="VEuPathDB" id="FungiDB:SMAC_02063"/>
<dbReference type="AlphaFoldDB" id="A0A8S8ZU58"/>
<gene>
    <name evidence="2" type="ORF">SMACR_02063</name>
</gene>
<evidence type="ECO:0000313" key="2">
    <source>
        <dbReference type="EMBL" id="KAA8632939.1"/>
    </source>
</evidence>
<feature type="region of interest" description="Disordered" evidence="1">
    <location>
        <begin position="140"/>
        <end position="172"/>
    </location>
</feature>
<evidence type="ECO:0000313" key="3">
    <source>
        <dbReference type="Proteomes" id="UP000433876"/>
    </source>
</evidence>
<name>A0A8S8ZU58_SORMA</name>
<feature type="compositionally biased region" description="Basic and acidic residues" evidence="1">
    <location>
        <begin position="163"/>
        <end position="172"/>
    </location>
</feature>
<dbReference type="Proteomes" id="UP000433876">
    <property type="component" value="Unassembled WGS sequence"/>
</dbReference>
<comment type="caution">
    <text evidence="2">The sequence shown here is derived from an EMBL/GenBank/DDBJ whole genome shotgun (WGS) entry which is preliminary data.</text>
</comment>
<proteinExistence type="predicted"/>
<dbReference type="EMBL" id="NMPR01000045">
    <property type="protein sequence ID" value="KAA8632939.1"/>
    <property type="molecule type" value="Genomic_DNA"/>
</dbReference>
<organism evidence="2 3">
    <name type="scientific">Sordaria macrospora</name>
    <dbReference type="NCBI Taxonomy" id="5147"/>
    <lineage>
        <taxon>Eukaryota</taxon>
        <taxon>Fungi</taxon>
        <taxon>Dikarya</taxon>
        <taxon>Ascomycota</taxon>
        <taxon>Pezizomycotina</taxon>
        <taxon>Sordariomycetes</taxon>
        <taxon>Sordariomycetidae</taxon>
        <taxon>Sordariales</taxon>
        <taxon>Sordariaceae</taxon>
        <taxon>Sordaria</taxon>
    </lineage>
</organism>